<accession>A0A1T4S0N6</accession>
<dbReference type="AlphaFoldDB" id="A0A1T4S0N6"/>
<name>A0A1T4S0N6_9ACTN</name>
<dbReference type="STRING" id="1122192.SAMN02745673_03069"/>
<reference evidence="1 2" key="1">
    <citation type="submission" date="2017-02" db="EMBL/GenBank/DDBJ databases">
        <authorList>
            <person name="Peterson S.W."/>
        </authorList>
    </citation>
    <scope>NUCLEOTIDE SEQUENCE [LARGE SCALE GENOMIC DNA]</scope>
    <source>
        <strain evidence="1 2">DSM 45154</strain>
    </source>
</reference>
<dbReference type="PANTHER" id="PTHR36454">
    <property type="entry name" value="LMO2823 PROTEIN"/>
    <property type="match status" value="1"/>
</dbReference>
<dbReference type="InterPro" id="IPR008323">
    <property type="entry name" value="UCP033563"/>
</dbReference>
<sequence>MELAPFQGLRYATADARALIDSPTLDLALALAPPYDVVDAQTATDLVRGDPHNAVRLTLPPAAREAGDPPWELCGPDRYQRAALTLRRWVAEGVLVRDPTPALYVYEQTSPTGHRQRGLIGALRLPPPDSPVVRPHEAVLAGPVADRARLMAATRANLEPIFLLYQGGNPVRGAATLTVDAIAQSSTEALVDTVTGDGVTHRLWAISDTATLRAVATDLAARTALIADGHHRYAAYQRLRAERDGPGPWDHGLAFLVDSDAWPPRLGAIHRVLPKVEAGWAARTAREVAVVEELSGGDLRSALARLRDAAGRGPALLLADSGTCFLLHGFDRDRLRAAMPDRSHQWRRLPTSVLERVLLPLWGVADTSVRLVHDEADGALAAARPDGSAVILPPLEVSDVYAVTARGELTPRKSTSFGPKPRTGLVLRAFP</sequence>
<dbReference type="EMBL" id="FUWS01000008">
    <property type="protein sequence ID" value="SKA21860.1"/>
    <property type="molecule type" value="Genomic_DNA"/>
</dbReference>
<dbReference type="PANTHER" id="PTHR36454:SF1">
    <property type="entry name" value="DUF1015 DOMAIN-CONTAINING PROTEIN"/>
    <property type="match status" value="1"/>
</dbReference>
<protein>
    <submittedName>
        <fullName evidence="1">Uncharacterized conserved protein</fullName>
    </submittedName>
</protein>
<keyword evidence="2" id="KW-1185">Reference proteome</keyword>
<evidence type="ECO:0000313" key="2">
    <source>
        <dbReference type="Proteomes" id="UP000190637"/>
    </source>
</evidence>
<proteinExistence type="predicted"/>
<gene>
    <name evidence="1" type="ORF">SAMN02745673_03069</name>
</gene>
<dbReference type="Proteomes" id="UP000190637">
    <property type="component" value="Unassembled WGS sequence"/>
</dbReference>
<organism evidence="1 2">
    <name type="scientific">Marinactinospora thermotolerans DSM 45154</name>
    <dbReference type="NCBI Taxonomy" id="1122192"/>
    <lineage>
        <taxon>Bacteria</taxon>
        <taxon>Bacillati</taxon>
        <taxon>Actinomycetota</taxon>
        <taxon>Actinomycetes</taxon>
        <taxon>Streptosporangiales</taxon>
        <taxon>Nocardiopsidaceae</taxon>
        <taxon>Marinactinospora</taxon>
    </lineage>
</organism>
<evidence type="ECO:0000313" key="1">
    <source>
        <dbReference type="EMBL" id="SKA21860.1"/>
    </source>
</evidence>
<dbReference type="Pfam" id="PF06245">
    <property type="entry name" value="DUF1015"/>
    <property type="match status" value="1"/>
</dbReference>